<accession>A0AAV5TA52</accession>
<feature type="non-terminal residue" evidence="1">
    <location>
        <position position="1"/>
    </location>
</feature>
<reference evidence="1" key="1">
    <citation type="submission" date="2023-10" db="EMBL/GenBank/DDBJ databases">
        <title>Genome assembly of Pristionchus species.</title>
        <authorList>
            <person name="Yoshida K."/>
            <person name="Sommer R.J."/>
        </authorList>
    </citation>
    <scope>NUCLEOTIDE SEQUENCE</scope>
    <source>
        <strain evidence="1">RS0144</strain>
    </source>
</reference>
<dbReference type="Proteomes" id="UP001432027">
    <property type="component" value="Unassembled WGS sequence"/>
</dbReference>
<evidence type="ECO:0000313" key="1">
    <source>
        <dbReference type="EMBL" id="GMS91202.1"/>
    </source>
</evidence>
<comment type="caution">
    <text evidence="1">The sequence shown here is derived from an EMBL/GenBank/DDBJ whole genome shotgun (WGS) entry which is preliminary data.</text>
</comment>
<evidence type="ECO:0008006" key="3">
    <source>
        <dbReference type="Google" id="ProtNLM"/>
    </source>
</evidence>
<dbReference type="AlphaFoldDB" id="A0AAV5TA52"/>
<gene>
    <name evidence="1" type="ORF">PENTCL1PPCAC_13377</name>
</gene>
<evidence type="ECO:0000313" key="2">
    <source>
        <dbReference type="Proteomes" id="UP001432027"/>
    </source>
</evidence>
<proteinExistence type="predicted"/>
<keyword evidence="2" id="KW-1185">Reference proteome</keyword>
<organism evidence="1 2">
    <name type="scientific">Pristionchus entomophagus</name>
    <dbReference type="NCBI Taxonomy" id="358040"/>
    <lineage>
        <taxon>Eukaryota</taxon>
        <taxon>Metazoa</taxon>
        <taxon>Ecdysozoa</taxon>
        <taxon>Nematoda</taxon>
        <taxon>Chromadorea</taxon>
        <taxon>Rhabditida</taxon>
        <taxon>Rhabditina</taxon>
        <taxon>Diplogasteromorpha</taxon>
        <taxon>Diplogasteroidea</taxon>
        <taxon>Neodiplogasteridae</taxon>
        <taxon>Pristionchus</taxon>
    </lineage>
</organism>
<sequence length="219" mass="24931">SLGLHYDDRLSRRILHWSRCHLLHVLSCQGRGHESAFADYVILHHSSYPMHLLLGRSYLHTQCAYHHHSPIIVWLSGASQFLLSVTWRGFGGHGGGSEPRLISTSFLFLSTANPPWSQSTPSPGIADGSFVEVGELVLHTLRIVLHNLLRFGETKRIVLALGSDWLVDFGSKDELLRLEEGTRRRLHAIGRLDRFLLLFLFGLQRIVFFRMIFDLLSDL</sequence>
<name>A0AAV5TA52_9BILA</name>
<dbReference type="EMBL" id="BTSX01000003">
    <property type="protein sequence ID" value="GMS91202.1"/>
    <property type="molecule type" value="Genomic_DNA"/>
</dbReference>
<protein>
    <recommendedName>
        <fullName evidence="3">G protein-coupled receptor</fullName>
    </recommendedName>
</protein>